<name>A0A975BG38_9BACT</name>
<dbReference type="AlphaFoldDB" id="A0A975BG38"/>
<evidence type="ECO:0000313" key="2">
    <source>
        <dbReference type="EMBL" id="QTA84564.1"/>
    </source>
</evidence>
<evidence type="ECO:0000313" key="3">
    <source>
        <dbReference type="Proteomes" id="UP000663722"/>
    </source>
</evidence>
<dbReference type="Proteomes" id="UP000663722">
    <property type="component" value="Chromosome"/>
</dbReference>
<feature type="region of interest" description="Disordered" evidence="1">
    <location>
        <begin position="1"/>
        <end position="20"/>
    </location>
</feature>
<sequence length="59" mass="6590">MCRPPPPELVEGGEKHHQAKKQQKVIFFRLSRSDPAGKPVPAFAGMTKKLDYRVSGVRS</sequence>
<keyword evidence="3" id="KW-1185">Reference proteome</keyword>
<gene>
    <name evidence="2" type="ORF">dnm_005620</name>
</gene>
<dbReference type="EMBL" id="CP061800">
    <property type="protein sequence ID" value="QTA84564.1"/>
    <property type="molecule type" value="Genomic_DNA"/>
</dbReference>
<proteinExistence type="predicted"/>
<organism evidence="2 3">
    <name type="scientific">Desulfonema magnum</name>
    <dbReference type="NCBI Taxonomy" id="45655"/>
    <lineage>
        <taxon>Bacteria</taxon>
        <taxon>Pseudomonadati</taxon>
        <taxon>Thermodesulfobacteriota</taxon>
        <taxon>Desulfobacteria</taxon>
        <taxon>Desulfobacterales</taxon>
        <taxon>Desulfococcaceae</taxon>
        <taxon>Desulfonema</taxon>
    </lineage>
</organism>
<dbReference type="KEGG" id="dmm:dnm_005620"/>
<reference evidence="2" key="1">
    <citation type="journal article" date="2021" name="Microb. Physiol.">
        <title>Proteogenomic Insights into the Physiology of Marine, Sulfate-Reducing, Filamentous Desulfonema limicola and Desulfonema magnum.</title>
        <authorList>
            <person name="Schnaars V."/>
            <person name="Wohlbrand L."/>
            <person name="Scheve S."/>
            <person name="Hinrichs C."/>
            <person name="Reinhardt R."/>
            <person name="Rabus R."/>
        </authorList>
    </citation>
    <scope>NUCLEOTIDE SEQUENCE</scope>
    <source>
        <strain evidence="2">4be13</strain>
    </source>
</reference>
<protein>
    <submittedName>
        <fullName evidence="2">Uncharacterized protein</fullName>
    </submittedName>
</protein>
<accession>A0A975BG38</accession>
<evidence type="ECO:0000256" key="1">
    <source>
        <dbReference type="SAM" id="MobiDB-lite"/>
    </source>
</evidence>